<dbReference type="SUPFAM" id="SSF53335">
    <property type="entry name" value="S-adenosyl-L-methionine-dependent methyltransferases"/>
    <property type="match status" value="1"/>
</dbReference>
<evidence type="ECO:0000313" key="2">
    <source>
        <dbReference type="EMBL" id="WQQ24779.1"/>
    </source>
</evidence>
<dbReference type="Pfam" id="PF13649">
    <property type="entry name" value="Methyltransf_25"/>
    <property type="match status" value="1"/>
</dbReference>
<dbReference type="InterPro" id="IPR041698">
    <property type="entry name" value="Methyltransf_25"/>
</dbReference>
<dbReference type="CDD" id="cd02440">
    <property type="entry name" value="AdoMet_MTases"/>
    <property type="match status" value="1"/>
</dbReference>
<dbReference type="RefSeq" id="WP_322936401.1">
    <property type="nucleotide sequence ID" value="NZ_CP141059.1"/>
</dbReference>
<dbReference type="PANTHER" id="PTHR42912:SF80">
    <property type="entry name" value="METHYLTRANSFERASE DOMAIN-CONTAINING PROTEIN"/>
    <property type="match status" value="1"/>
</dbReference>
<sequence length="215" mass="23905">MHEVQSDEQVRSAYDARADEYADAFRCTEPEQPVELAMVNHFAGSLRGQRRVLDAGCGAGRFLPILADLRCEVEGLDLSPGMIRNARADHPSFATQVGALTDLPFEDASFDGYFSWYSTIHSGDQDLQELLREAHRVLRPGGSILVAFQSGDGVQDLSESYRRRGYDLSLLRYLRSPERMAHELTSAGFTLAARLERGPVGDRETENQAVLIATR</sequence>
<keyword evidence="2" id="KW-0808">Transferase</keyword>
<dbReference type="Gene3D" id="3.40.50.150">
    <property type="entry name" value="Vaccinia Virus protein VP39"/>
    <property type="match status" value="1"/>
</dbReference>
<dbReference type="EMBL" id="CP141059">
    <property type="protein sequence ID" value="WQQ24779.1"/>
    <property type="molecule type" value="Genomic_DNA"/>
</dbReference>
<organism evidence="2 3">
    <name type="scientific">Nocardioides bizhenqiangii</name>
    <dbReference type="NCBI Taxonomy" id="3095076"/>
    <lineage>
        <taxon>Bacteria</taxon>
        <taxon>Bacillati</taxon>
        <taxon>Actinomycetota</taxon>
        <taxon>Actinomycetes</taxon>
        <taxon>Propionibacteriales</taxon>
        <taxon>Nocardioidaceae</taxon>
        <taxon>Nocardioides</taxon>
    </lineage>
</organism>
<dbReference type="PANTHER" id="PTHR42912">
    <property type="entry name" value="METHYLTRANSFERASE"/>
    <property type="match status" value="1"/>
</dbReference>
<dbReference type="GO" id="GO:0032259">
    <property type="term" value="P:methylation"/>
    <property type="evidence" value="ECO:0007669"/>
    <property type="project" value="UniProtKB-KW"/>
</dbReference>
<keyword evidence="2" id="KW-0489">Methyltransferase</keyword>
<dbReference type="InterPro" id="IPR029063">
    <property type="entry name" value="SAM-dependent_MTases_sf"/>
</dbReference>
<gene>
    <name evidence="2" type="ORF">SHK19_12455</name>
</gene>
<reference evidence="3" key="1">
    <citation type="submission" date="2023-12" db="EMBL/GenBank/DDBJ databases">
        <title>Novel species in genus Nocardioides.</title>
        <authorList>
            <person name="Zhou H."/>
        </authorList>
    </citation>
    <scope>NUCLEOTIDE SEQUENCE [LARGE SCALE GENOMIC DNA]</scope>
    <source>
        <strain evidence="3">HM61</strain>
    </source>
</reference>
<dbReference type="Proteomes" id="UP001327225">
    <property type="component" value="Chromosome"/>
</dbReference>
<dbReference type="GO" id="GO:0008168">
    <property type="term" value="F:methyltransferase activity"/>
    <property type="evidence" value="ECO:0007669"/>
    <property type="project" value="UniProtKB-KW"/>
</dbReference>
<evidence type="ECO:0000313" key="3">
    <source>
        <dbReference type="Proteomes" id="UP001327225"/>
    </source>
</evidence>
<evidence type="ECO:0000259" key="1">
    <source>
        <dbReference type="Pfam" id="PF13649"/>
    </source>
</evidence>
<protein>
    <submittedName>
        <fullName evidence="2">Methyltransferase domain-containing protein</fullName>
    </submittedName>
</protein>
<feature type="domain" description="Methyltransferase" evidence="1">
    <location>
        <begin position="52"/>
        <end position="142"/>
    </location>
</feature>
<name>A0ABZ0ZLY3_9ACTN</name>
<accession>A0ABZ0ZLY3</accession>
<proteinExistence type="predicted"/>
<dbReference type="InterPro" id="IPR050508">
    <property type="entry name" value="Methyltransf_Superfamily"/>
</dbReference>
<keyword evidence="3" id="KW-1185">Reference proteome</keyword>